<gene>
    <name evidence="11" type="primary">cimA</name>
    <name evidence="11" type="ORF">PUP29_10010</name>
</gene>
<keyword evidence="6" id="KW-0100">Branched-chain amino acid biosynthesis</keyword>
<dbReference type="SUPFAM" id="SSF110921">
    <property type="entry name" value="2-isopropylmalate synthase LeuA, allosteric (dimerisation) domain"/>
    <property type="match status" value="1"/>
</dbReference>
<dbReference type="PROSITE" id="PS00815">
    <property type="entry name" value="AIPM_HOMOCIT_SYNTH_1"/>
    <property type="match status" value="1"/>
</dbReference>
<evidence type="ECO:0000256" key="7">
    <source>
        <dbReference type="ARBA" id="ARBA00048263"/>
    </source>
</evidence>
<dbReference type="PANTHER" id="PTHR43538:SF1">
    <property type="entry name" value="(R)-CITRAMALATE SYNTHASE"/>
    <property type="match status" value="1"/>
</dbReference>
<sequence>MKQKISIFDSTLRDGMQGEGIAFSVEDKLNIVRALDDIGIDFIEAGNPASNPKDLEFFRRIRDEQPKHAKLCAFGSTRRKNIRPDEDANVESLLEAETPAVSIFGKCWDLHVLKVLGTTLRENLEMIESTVAYLKERGKYVVFDAEHFFDGCRANEDYAMEALGAAERGGADVLCLCDTNGGTYPTDIHKMTQRAVQQFPGKKVGVHCHNDTGMAVAQTLFAVDAGARQVQGTFIGYGERCGNANLSTVIPDLELKRGYEVLGKEKLKDLTATARRIADISNIWLPSSSPYVGGSAFAHKGGMHIDGVKKVRESFEHVDPHKVGNDRRFLMSEVSGKATLIKKIQKVDPAVTVKDPVVGQLVDKLKQLEFEGYQFEAAEQSFELVIRRLLGKYKEYFELEYFKIIGEQPLRAQEYPSSAIIKVRVGDESRITGAEGDGPVHALDLALRNALKGFYPSLEDMSLADYKVRVLESSATTAAKVRVLIESTDGKHTWNTVGVSTDIIEASFLALTDSIEYKLTLDEAQAPSRP</sequence>
<evidence type="ECO:0000259" key="10">
    <source>
        <dbReference type="PROSITE" id="PS50991"/>
    </source>
</evidence>
<evidence type="ECO:0000256" key="8">
    <source>
        <dbReference type="NCBIfam" id="TIGR00977"/>
    </source>
</evidence>
<dbReference type="EMBL" id="CP117826">
    <property type="protein sequence ID" value="XCC61857.1"/>
    <property type="molecule type" value="Genomic_DNA"/>
</dbReference>
<dbReference type="EC" id="2.3.3.21" evidence="8"/>
<dbReference type="Pfam" id="PF00682">
    <property type="entry name" value="HMGL-like"/>
    <property type="match status" value="1"/>
</dbReference>
<comment type="catalytic activity">
    <reaction evidence="7">
        <text>pyruvate + acetyl-CoA + H2O = (3R)-citramalate + CoA + H(+)</text>
        <dbReference type="Rhea" id="RHEA:19045"/>
        <dbReference type="ChEBI" id="CHEBI:15361"/>
        <dbReference type="ChEBI" id="CHEBI:15377"/>
        <dbReference type="ChEBI" id="CHEBI:15378"/>
        <dbReference type="ChEBI" id="CHEBI:30934"/>
        <dbReference type="ChEBI" id="CHEBI:57287"/>
        <dbReference type="ChEBI" id="CHEBI:57288"/>
        <dbReference type="EC" id="2.3.3.21"/>
    </reaction>
</comment>
<dbReference type="GO" id="GO:0003852">
    <property type="term" value="F:2-isopropylmalate synthase activity"/>
    <property type="evidence" value="ECO:0007669"/>
    <property type="project" value="InterPro"/>
</dbReference>
<name>A0AAU8A714_9FIRM</name>
<dbReference type="InterPro" id="IPR002034">
    <property type="entry name" value="AIPM/Hcit_synth_CS"/>
</dbReference>
<dbReference type="SMART" id="SM00917">
    <property type="entry name" value="LeuA_dimer"/>
    <property type="match status" value="1"/>
</dbReference>
<dbReference type="InterPro" id="IPR013709">
    <property type="entry name" value="2-isopropylmalate_synth_dimer"/>
</dbReference>
<proteinExistence type="inferred from homology"/>
<dbReference type="GO" id="GO:0043714">
    <property type="term" value="F:(R)-citramalate synthase activity"/>
    <property type="evidence" value="ECO:0007669"/>
    <property type="project" value="UniProtKB-UniRule"/>
</dbReference>
<comment type="similarity">
    <text evidence="2 9">Belongs to the alpha-IPM synthase/homocitrate synthase family.</text>
</comment>
<accession>A0AAU8A714</accession>
<keyword evidence="4" id="KW-0412">Isoleucine biosynthesis</keyword>
<dbReference type="PANTHER" id="PTHR43538">
    <property type="entry name" value="ALPHA-IPM SYNTHASE/HOMOCITRATE SYNTHASE"/>
    <property type="match status" value="1"/>
</dbReference>
<evidence type="ECO:0000256" key="6">
    <source>
        <dbReference type="ARBA" id="ARBA00023304"/>
    </source>
</evidence>
<evidence type="ECO:0000256" key="3">
    <source>
        <dbReference type="ARBA" id="ARBA00022605"/>
    </source>
</evidence>
<evidence type="ECO:0000256" key="5">
    <source>
        <dbReference type="ARBA" id="ARBA00022679"/>
    </source>
</evidence>
<comment type="pathway">
    <text evidence="1">Amino-acid biosynthesis; L-isoleucine biosynthesis; 2-oxobutanoate from pyruvate: step 1/3.</text>
</comment>
<dbReference type="GO" id="GO:0009098">
    <property type="term" value="P:L-leucine biosynthetic process"/>
    <property type="evidence" value="ECO:0007669"/>
    <property type="project" value="InterPro"/>
</dbReference>
<keyword evidence="3" id="KW-0028">Amino-acid biosynthesis</keyword>
<dbReference type="InterPro" id="IPR036230">
    <property type="entry name" value="LeuA_allosteric_dom_sf"/>
</dbReference>
<dbReference type="InterPro" id="IPR013785">
    <property type="entry name" value="Aldolase_TIM"/>
</dbReference>
<reference evidence="11" key="1">
    <citation type="submission" date="2023-02" db="EMBL/GenBank/DDBJ databases">
        <title>Gut commensal Christensenella minuta modulates host metabolism via a new class of secondary bile acids.</title>
        <authorList>
            <person name="Liu C."/>
        </authorList>
    </citation>
    <scope>NUCLEOTIDE SEQUENCE</scope>
    <source>
        <strain evidence="11">CA70</strain>
    </source>
</reference>
<evidence type="ECO:0000256" key="2">
    <source>
        <dbReference type="ARBA" id="ARBA00006154"/>
    </source>
</evidence>
<dbReference type="GO" id="GO:0009097">
    <property type="term" value="P:isoleucine biosynthetic process"/>
    <property type="evidence" value="ECO:0007669"/>
    <property type="project" value="UniProtKB-UniRule"/>
</dbReference>
<dbReference type="InterPro" id="IPR000891">
    <property type="entry name" value="PYR_CT"/>
</dbReference>
<dbReference type="PROSITE" id="PS50991">
    <property type="entry name" value="PYR_CT"/>
    <property type="match status" value="1"/>
</dbReference>
<dbReference type="RefSeq" id="WP_079546048.1">
    <property type="nucleotide sequence ID" value="NZ_CP117826.1"/>
</dbReference>
<dbReference type="Pfam" id="PF08502">
    <property type="entry name" value="LeuA_dimer"/>
    <property type="match status" value="1"/>
</dbReference>
<evidence type="ECO:0000256" key="1">
    <source>
        <dbReference type="ARBA" id="ARBA00004743"/>
    </source>
</evidence>
<dbReference type="AlphaFoldDB" id="A0AAU8A714"/>
<dbReference type="InterPro" id="IPR054691">
    <property type="entry name" value="LeuA/HCS_post-cat"/>
</dbReference>
<evidence type="ECO:0000313" key="11">
    <source>
        <dbReference type="EMBL" id="XCC61857.1"/>
    </source>
</evidence>
<dbReference type="Gene3D" id="1.10.238.260">
    <property type="match status" value="1"/>
</dbReference>
<organism evidence="11">
    <name type="scientific">Christensenella massiliensis</name>
    <dbReference type="NCBI Taxonomy" id="1805714"/>
    <lineage>
        <taxon>Bacteria</taxon>
        <taxon>Bacillati</taxon>
        <taxon>Bacillota</taxon>
        <taxon>Clostridia</taxon>
        <taxon>Christensenellales</taxon>
        <taxon>Christensenellaceae</taxon>
        <taxon>Christensenella</taxon>
    </lineage>
</organism>
<dbReference type="InterPro" id="IPR005675">
    <property type="entry name" value="Citramal_synthase"/>
</dbReference>
<keyword evidence="5 9" id="KW-0808">Transferase</keyword>
<dbReference type="Gene3D" id="3.30.160.270">
    <property type="match status" value="1"/>
</dbReference>
<dbReference type="Gene3D" id="3.20.20.70">
    <property type="entry name" value="Aldolase class I"/>
    <property type="match status" value="1"/>
</dbReference>
<dbReference type="PROSITE" id="PS00816">
    <property type="entry name" value="AIPM_HOMOCIT_SYNTH_2"/>
    <property type="match status" value="1"/>
</dbReference>
<feature type="domain" description="Pyruvate carboxyltransferase" evidence="10">
    <location>
        <begin position="5"/>
        <end position="268"/>
    </location>
</feature>
<dbReference type="SUPFAM" id="SSF51569">
    <property type="entry name" value="Aldolase"/>
    <property type="match status" value="1"/>
</dbReference>
<dbReference type="NCBIfam" id="TIGR00977">
    <property type="entry name" value="citramal_synth"/>
    <property type="match status" value="1"/>
</dbReference>
<protein>
    <recommendedName>
        <fullName evidence="8">Citramalate synthase</fullName>
        <ecNumber evidence="8">2.3.3.21</ecNumber>
    </recommendedName>
</protein>
<dbReference type="Pfam" id="PF22617">
    <property type="entry name" value="HCS_D2"/>
    <property type="match status" value="1"/>
</dbReference>
<evidence type="ECO:0000256" key="4">
    <source>
        <dbReference type="ARBA" id="ARBA00022624"/>
    </source>
</evidence>
<dbReference type="CDD" id="cd07941">
    <property type="entry name" value="DRE_TIM_LeuA3"/>
    <property type="match status" value="1"/>
</dbReference>
<evidence type="ECO:0000256" key="9">
    <source>
        <dbReference type="RuleBase" id="RU003523"/>
    </source>
</evidence>